<dbReference type="EMBL" id="HBGA01143851">
    <property type="protein sequence ID" value="CAD9041443.1"/>
    <property type="molecule type" value="Transcribed_RNA"/>
</dbReference>
<reference evidence="1" key="1">
    <citation type="submission" date="2021-01" db="EMBL/GenBank/DDBJ databases">
        <authorList>
            <person name="Corre E."/>
            <person name="Pelletier E."/>
            <person name="Niang G."/>
            <person name="Scheremetjew M."/>
            <person name="Finn R."/>
            <person name="Kale V."/>
            <person name="Holt S."/>
            <person name="Cochrane G."/>
            <person name="Meng A."/>
            <person name="Brown T."/>
            <person name="Cohen L."/>
        </authorList>
    </citation>
    <scope>NUCLEOTIDE SEQUENCE</scope>
    <source>
        <strain evidence="1">NIES-381</strain>
    </source>
</reference>
<gene>
    <name evidence="1" type="ORF">EGYM00392_LOCUS52618</name>
</gene>
<proteinExistence type="predicted"/>
<protein>
    <submittedName>
        <fullName evidence="1">Uncharacterized protein</fullName>
    </submittedName>
</protein>
<dbReference type="AlphaFoldDB" id="A0A7S1JF68"/>
<organism evidence="1">
    <name type="scientific">Eutreptiella gymnastica</name>
    <dbReference type="NCBI Taxonomy" id="73025"/>
    <lineage>
        <taxon>Eukaryota</taxon>
        <taxon>Discoba</taxon>
        <taxon>Euglenozoa</taxon>
        <taxon>Euglenida</taxon>
        <taxon>Spirocuta</taxon>
        <taxon>Euglenophyceae</taxon>
        <taxon>Eutreptiales</taxon>
        <taxon>Eutreptiaceae</taxon>
        <taxon>Eutreptiella</taxon>
    </lineage>
</organism>
<name>A0A7S1JF68_9EUGL</name>
<evidence type="ECO:0000313" key="1">
    <source>
        <dbReference type="EMBL" id="CAD9041443.1"/>
    </source>
</evidence>
<sequence>MPEITFANDTSGVASELQGQILHNGVTVNAKPVDHEMEPSSSTSCVGVCSMGLEDHLLSSMSQLEAQIATRNTEERLLADRLLAMKTFLDSPCETMAPPWSPMDVEERPLERPLGHLDVDHEAFQLTVAAIRAEIESFGPPIKEMSDEQAHGQNGEDCMDQMVNDGVSSPTIIEPTHAMTSPMCEPIAKGETPSLGNNSLIQFGSDAPSILKPPSTITNLLQGNQNREGDQHQIDLPCDVEHVNGLPLPQETSLEDFLLAEIEVLRQHLRITEPILENLQTGISAIETLEATHNAQQTQAHGSKSISGPPVVDVGYSPSTMDEWDAQAADMKAQLLALGPFLETHTSSCGHDHL</sequence>
<accession>A0A7S1JF68</accession>